<dbReference type="Proteomes" id="UP001234178">
    <property type="component" value="Unassembled WGS sequence"/>
</dbReference>
<comment type="caution">
    <text evidence="1">The sequence shown here is derived from an EMBL/GenBank/DDBJ whole genome shotgun (WGS) entry which is preliminary data.</text>
</comment>
<evidence type="ECO:0000313" key="1">
    <source>
        <dbReference type="EMBL" id="KAK4007115.1"/>
    </source>
</evidence>
<keyword evidence="2" id="KW-1185">Reference proteome</keyword>
<protein>
    <submittedName>
        <fullName evidence="1">Uncharacterized protein</fullName>
    </submittedName>
</protein>
<sequence length="178" mass="19903">MSAPPSGFRITQRHTFLPQRLVHAPKPTIYSPDAWIFAVDRHDSAPTFRVSSSSPKAEPQKFDDNPINWPVQSHDTCFSDAELQQHLRTSFTTKIQNNLGKVLLNPGLYSFALKELHRKFGNPRIASTACSSSLLKLPSFKKSDSESLKHSSSTPRSDVATLQLGRYGLELHSNTTWA</sequence>
<name>A0ABQ9Z2T7_9CRUS</name>
<proteinExistence type="predicted"/>
<reference evidence="1 2" key="1">
    <citation type="journal article" date="2023" name="Nucleic Acids Res.">
        <title>The hologenome of Daphnia magna reveals possible DNA methylation and microbiome-mediated evolution of the host genome.</title>
        <authorList>
            <person name="Chaturvedi A."/>
            <person name="Li X."/>
            <person name="Dhandapani V."/>
            <person name="Marshall H."/>
            <person name="Kissane S."/>
            <person name="Cuenca-Cambronero M."/>
            <person name="Asole G."/>
            <person name="Calvet F."/>
            <person name="Ruiz-Romero M."/>
            <person name="Marangio P."/>
            <person name="Guigo R."/>
            <person name="Rago D."/>
            <person name="Mirbahai L."/>
            <person name="Eastwood N."/>
            <person name="Colbourne J.K."/>
            <person name="Zhou J."/>
            <person name="Mallon E."/>
            <person name="Orsini L."/>
        </authorList>
    </citation>
    <scope>NUCLEOTIDE SEQUENCE [LARGE SCALE GENOMIC DNA]</scope>
    <source>
        <strain evidence="1">LRV0_1</strain>
    </source>
</reference>
<gene>
    <name evidence="1" type="ORF">OUZ56_012276</name>
</gene>
<evidence type="ECO:0000313" key="2">
    <source>
        <dbReference type="Proteomes" id="UP001234178"/>
    </source>
</evidence>
<organism evidence="1 2">
    <name type="scientific">Daphnia magna</name>
    <dbReference type="NCBI Taxonomy" id="35525"/>
    <lineage>
        <taxon>Eukaryota</taxon>
        <taxon>Metazoa</taxon>
        <taxon>Ecdysozoa</taxon>
        <taxon>Arthropoda</taxon>
        <taxon>Crustacea</taxon>
        <taxon>Branchiopoda</taxon>
        <taxon>Diplostraca</taxon>
        <taxon>Cladocera</taxon>
        <taxon>Anomopoda</taxon>
        <taxon>Daphniidae</taxon>
        <taxon>Daphnia</taxon>
    </lineage>
</organism>
<accession>A0ABQ9Z2T7</accession>
<dbReference type="EMBL" id="JAOYFB010000002">
    <property type="protein sequence ID" value="KAK4007115.1"/>
    <property type="molecule type" value="Genomic_DNA"/>
</dbReference>